<keyword evidence="2" id="KW-0547">Nucleotide-binding</keyword>
<reference evidence="7" key="1">
    <citation type="journal article" date="2020" name="New Phytol.">
        <title>Comparative genomics reveals dynamic genome evolution in host specialist ectomycorrhizal fungi.</title>
        <authorList>
            <person name="Lofgren L.A."/>
            <person name="Nguyen N.H."/>
            <person name="Vilgalys R."/>
            <person name="Ruytinx J."/>
            <person name="Liao H.L."/>
            <person name="Branco S."/>
            <person name="Kuo A."/>
            <person name="LaButti K."/>
            <person name="Lipzen A."/>
            <person name="Andreopoulos W."/>
            <person name="Pangilinan J."/>
            <person name="Riley R."/>
            <person name="Hundley H."/>
            <person name="Na H."/>
            <person name="Barry K."/>
            <person name="Grigoriev I.V."/>
            <person name="Stajich J.E."/>
            <person name="Kennedy P.G."/>
        </authorList>
    </citation>
    <scope>NUCLEOTIDE SEQUENCE</scope>
    <source>
        <strain evidence="7">FC423</strain>
    </source>
</reference>
<dbReference type="GO" id="GO:0005524">
    <property type="term" value="F:ATP binding"/>
    <property type="evidence" value="ECO:0007669"/>
    <property type="project" value="UniProtKB-KW"/>
</dbReference>
<dbReference type="InterPro" id="IPR051681">
    <property type="entry name" value="Ser/Thr_Kinases-Pseudokinases"/>
</dbReference>
<dbReference type="PANTHER" id="PTHR44329">
    <property type="entry name" value="SERINE/THREONINE-PROTEIN KINASE TNNI3K-RELATED"/>
    <property type="match status" value="1"/>
</dbReference>
<dbReference type="PROSITE" id="PS00109">
    <property type="entry name" value="PROTEIN_KINASE_TYR"/>
    <property type="match status" value="1"/>
</dbReference>
<feature type="compositionally biased region" description="Acidic residues" evidence="5">
    <location>
        <begin position="451"/>
        <end position="508"/>
    </location>
</feature>
<protein>
    <submittedName>
        <fullName evidence="7">Kinase-like domain-containing protein</fullName>
    </submittedName>
</protein>
<keyword evidence="3 7" id="KW-0418">Kinase</keyword>
<dbReference type="GO" id="GO:0004674">
    <property type="term" value="F:protein serine/threonine kinase activity"/>
    <property type="evidence" value="ECO:0007669"/>
    <property type="project" value="TreeGrafter"/>
</dbReference>
<dbReference type="InterPro" id="IPR000719">
    <property type="entry name" value="Prot_kinase_dom"/>
</dbReference>
<dbReference type="PANTHER" id="PTHR44329:SF288">
    <property type="entry name" value="MITOGEN-ACTIVATED PROTEIN KINASE KINASE KINASE 20"/>
    <property type="match status" value="1"/>
</dbReference>
<dbReference type="PROSITE" id="PS50011">
    <property type="entry name" value="PROTEIN_KINASE_DOM"/>
    <property type="match status" value="1"/>
</dbReference>
<dbReference type="SMART" id="SM00220">
    <property type="entry name" value="S_TKc"/>
    <property type="match status" value="1"/>
</dbReference>
<evidence type="ECO:0000256" key="2">
    <source>
        <dbReference type="ARBA" id="ARBA00022741"/>
    </source>
</evidence>
<dbReference type="EMBL" id="JABBWM010000056">
    <property type="protein sequence ID" value="KAG2099883.1"/>
    <property type="molecule type" value="Genomic_DNA"/>
</dbReference>
<dbReference type="InterPro" id="IPR008266">
    <property type="entry name" value="Tyr_kinase_AS"/>
</dbReference>
<evidence type="ECO:0000256" key="3">
    <source>
        <dbReference type="ARBA" id="ARBA00022777"/>
    </source>
</evidence>
<accession>A0A9P7F0V3</accession>
<evidence type="ECO:0000313" key="8">
    <source>
        <dbReference type="Proteomes" id="UP000823399"/>
    </source>
</evidence>
<name>A0A9P7F0V3_9AGAM</name>
<dbReference type="Pfam" id="PF07714">
    <property type="entry name" value="PK_Tyr_Ser-Thr"/>
    <property type="match status" value="1"/>
</dbReference>
<feature type="compositionally biased region" description="Acidic residues" evidence="5">
    <location>
        <begin position="364"/>
        <end position="374"/>
    </location>
</feature>
<dbReference type="InterPro" id="IPR011009">
    <property type="entry name" value="Kinase-like_dom_sf"/>
</dbReference>
<comment type="caution">
    <text evidence="7">The sequence shown here is derived from an EMBL/GenBank/DDBJ whole genome shotgun (WGS) entry which is preliminary data.</text>
</comment>
<gene>
    <name evidence="7" type="ORF">F5147DRAFT_777198</name>
</gene>
<proteinExistence type="predicted"/>
<feature type="compositionally biased region" description="Acidic residues" evidence="5">
    <location>
        <begin position="392"/>
        <end position="406"/>
    </location>
</feature>
<evidence type="ECO:0000256" key="4">
    <source>
        <dbReference type="ARBA" id="ARBA00022840"/>
    </source>
</evidence>
<evidence type="ECO:0000259" key="6">
    <source>
        <dbReference type="PROSITE" id="PS50011"/>
    </source>
</evidence>
<organism evidence="7 8">
    <name type="scientific">Suillus discolor</name>
    <dbReference type="NCBI Taxonomy" id="1912936"/>
    <lineage>
        <taxon>Eukaryota</taxon>
        <taxon>Fungi</taxon>
        <taxon>Dikarya</taxon>
        <taxon>Basidiomycota</taxon>
        <taxon>Agaricomycotina</taxon>
        <taxon>Agaricomycetes</taxon>
        <taxon>Agaricomycetidae</taxon>
        <taxon>Boletales</taxon>
        <taxon>Suillineae</taxon>
        <taxon>Suillaceae</taxon>
        <taxon>Suillus</taxon>
    </lineage>
</organism>
<dbReference type="OrthoDB" id="346907at2759"/>
<keyword evidence="1" id="KW-0808">Transferase</keyword>
<dbReference type="GeneID" id="64704211"/>
<dbReference type="RefSeq" id="XP_041289366.1">
    <property type="nucleotide sequence ID" value="XM_041441952.1"/>
</dbReference>
<feature type="compositionally biased region" description="Basic and acidic residues" evidence="5">
    <location>
        <begin position="375"/>
        <end position="391"/>
    </location>
</feature>
<keyword evidence="4" id="KW-0067">ATP-binding</keyword>
<feature type="compositionally biased region" description="Acidic residues" evidence="5">
    <location>
        <begin position="338"/>
        <end position="351"/>
    </location>
</feature>
<keyword evidence="8" id="KW-1185">Reference proteome</keyword>
<sequence>MSTSISSPSEITTDELISEASQQSAHSSSGLLQDLTKELQRSSPFPITCGGFGDIYKCQLVRPDGTIPVAVKTIRALQSDNEALMRKNKKRIRRELKVWGRLKHNSILPLWGVAIDFGPYLAMVCPWADNGTLTGFLERQEDVLTLEDKFTLLTDIALGLQYQSVHSKSIVHGDLTGSNVLIYENGRACVTDFGLSTMIEEFIGTSYLTSSIRGNVRWAAAELYDIPESDEDDSLVSLSVECDIYSFGSIILQVLTCKVPYYDVKKDNAGVGTRRQRKEIRASQGLASCTRALGVHTAVDTASCIQTNAVDDGNSSGKPSGIWPGTWSGGWSGHWSDSDSDEGKDSEESDDGSSSGTDQSVEGESLDGDDDGEYDKEQQGSEGDEHDKRGDEDDEDDKGVDGDEVVGLDGRDGSDDNDSSSGIDQNVEREDFDEDRDDESVEGNEGHEGSEGDENGGDEEEDESSEVVEGDGDDEGDEDINGPDNDIDYDDSDGGADGGWSDDSDVSW</sequence>
<dbReference type="AlphaFoldDB" id="A0A9P7F0V3"/>
<feature type="region of interest" description="Disordered" evidence="5">
    <location>
        <begin position="308"/>
        <end position="508"/>
    </location>
</feature>
<dbReference type="SUPFAM" id="SSF56112">
    <property type="entry name" value="Protein kinase-like (PK-like)"/>
    <property type="match status" value="1"/>
</dbReference>
<dbReference type="Gene3D" id="1.10.510.10">
    <property type="entry name" value="Transferase(Phosphotransferase) domain 1"/>
    <property type="match status" value="1"/>
</dbReference>
<feature type="compositionally biased region" description="Polar residues" evidence="5">
    <location>
        <begin position="308"/>
        <end position="318"/>
    </location>
</feature>
<feature type="domain" description="Protein kinase" evidence="6">
    <location>
        <begin position="41"/>
        <end position="366"/>
    </location>
</feature>
<dbReference type="InterPro" id="IPR001245">
    <property type="entry name" value="Ser-Thr/Tyr_kinase_cat_dom"/>
</dbReference>
<evidence type="ECO:0000313" key="7">
    <source>
        <dbReference type="EMBL" id="KAG2099883.1"/>
    </source>
</evidence>
<feature type="compositionally biased region" description="Acidic residues" evidence="5">
    <location>
        <begin position="430"/>
        <end position="442"/>
    </location>
</feature>
<dbReference type="Proteomes" id="UP000823399">
    <property type="component" value="Unassembled WGS sequence"/>
</dbReference>
<evidence type="ECO:0000256" key="1">
    <source>
        <dbReference type="ARBA" id="ARBA00022679"/>
    </source>
</evidence>
<evidence type="ECO:0000256" key="5">
    <source>
        <dbReference type="SAM" id="MobiDB-lite"/>
    </source>
</evidence>